<organism evidence="2 3">
    <name type="scientific">Xylona heveae (strain CBS 132557 / TC161)</name>
    <dbReference type="NCBI Taxonomy" id="1328760"/>
    <lineage>
        <taxon>Eukaryota</taxon>
        <taxon>Fungi</taxon>
        <taxon>Dikarya</taxon>
        <taxon>Ascomycota</taxon>
        <taxon>Pezizomycotina</taxon>
        <taxon>Xylonomycetes</taxon>
        <taxon>Xylonales</taxon>
        <taxon>Xylonaceae</taxon>
        <taxon>Xylona</taxon>
    </lineage>
</organism>
<dbReference type="Pfam" id="PF01042">
    <property type="entry name" value="Ribonuc_L-PSP"/>
    <property type="match status" value="1"/>
</dbReference>
<dbReference type="InterPro" id="IPR006175">
    <property type="entry name" value="YjgF/YER057c/UK114"/>
</dbReference>
<dbReference type="GeneID" id="28895543"/>
<name>A0A165JKC8_XYLHT</name>
<dbReference type="GO" id="GO:0019239">
    <property type="term" value="F:deaminase activity"/>
    <property type="evidence" value="ECO:0007669"/>
    <property type="project" value="TreeGrafter"/>
</dbReference>
<dbReference type="InterPro" id="IPR006056">
    <property type="entry name" value="RidA"/>
</dbReference>
<dbReference type="OMA" id="ECTAYLN"/>
<dbReference type="PANTHER" id="PTHR11803:SF42">
    <property type="entry name" value="MMF1"/>
    <property type="match status" value="1"/>
</dbReference>
<dbReference type="STRING" id="1328760.A0A165JKC8"/>
<dbReference type="GO" id="GO:0005739">
    <property type="term" value="C:mitochondrion"/>
    <property type="evidence" value="ECO:0007669"/>
    <property type="project" value="TreeGrafter"/>
</dbReference>
<dbReference type="FunFam" id="3.30.1330.40:FF:000001">
    <property type="entry name" value="L-PSP family endoribonuclease"/>
    <property type="match status" value="1"/>
</dbReference>
<reference evidence="2 3" key="1">
    <citation type="journal article" date="2016" name="Fungal Biol.">
        <title>The genome of Xylona heveae provides a window into fungal endophytism.</title>
        <authorList>
            <person name="Gazis R."/>
            <person name="Kuo A."/>
            <person name="Riley R."/>
            <person name="LaButti K."/>
            <person name="Lipzen A."/>
            <person name="Lin J."/>
            <person name="Amirebrahimi M."/>
            <person name="Hesse C.N."/>
            <person name="Spatafora J.W."/>
            <person name="Henrissat B."/>
            <person name="Hainaut M."/>
            <person name="Grigoriev I.V."/>
            <person name="Hibbett D.S."/>
        </authorList>
    </citation>
    <scope>NUCLEOTIDE SEQUENCE [LARGE SCALE GENOMIC DNA]</scope>
    <source>
        <strain evidence="2 3">TC161</strain>
    </source>
</reference>
<comment type="similarity">
    <text evidence="1">Belongs to the RutC family.</text>
</comment>
<dbReference type="Proteomes" id="UP000076632">
    <property type="component" value="Unassembled WGS sequence"/>
</dbReference>
<dbReference type="InterPro" id="IPR035959">
    <property type="entry name" value="RutC-like_sf"/>
</dbReference>
<evidence type="ECO:0000256" key="1">
    <source>
        <dbReference type="ARBA" id="ARBA00010552"/>
    </source>
</evidence>
<dbReference type="AlphaFoldDB" id="A0A165JKC8"/>
<evidence type="ECO:0000313" key="3">
    <source>
        <dbReference type="Proteomes" id="UP000076632"/>
    </source>
</evidence>
<gene>
    <name evidence="2" type="ORF">L228DRAFT_226153</name>
</gene>
<dbReference type="PANTHER" id="PTHR11803">
    <property type="entry name" value="2-IMINOBUTANOATE/2-IMINOPROPANOATE DEAMINASE RIDA"/>
    <property type="match status" value="1"/>
</dbReference>
<dbReference type="NCBIfam" id="TIGR00004">
    <property type="entry name" value="Rid family detoxifying hydrolase"/>
    <property type="match status" value="1"/>
</dbReference>
<dbReference type="GO" id="GO:0005829">
    <property type="term" value="C:cytosol"/>
    <property type="evidence" value="ECO:0007669"/>
    <property type="project" value="TreeGrafter"/>
</dbReference>
<keyword evidence="3" id="KW-1185">Reference proteome</keyword>
<dbReference type="RefSeq" id="XP_018191899.1">
    <property type="nucleotide sequence ID" value="XM_018330406.1"/>
</dbReference>
<dbReference type="CDD" id="cd00448">
    <property type="entry name" value="YjgF_YER057c_UK114_family"/>
    <property type="match status" value="1"/>
</dbReference>
<dbReference type="OrthoDB" id="309640at2759"/>
<evidence type="ECO:0000313" key="2">
    <source>
        <dbReference type="EMBL" id="KZF26344.1"/>
    </source>
</evidence>
<protein>
    <submittedName>
        <fullName evidence="2">Endoribonuclease L-PSP</fullName>
    </submittedName>
</protein>
<dbReference type="InParanoid" id="A0A165JKC8"/>
<accession>A0A165JKC8</accession>
<proteinExistence type="inferred from homology"/>
<sequence>MASGKQVVATDKAPNPAPLISQALVVNGMVYTAGQIPVDPATGKLVEGTIKERTAQVFKNLQHVLEAAGSSLEKAVKVNIFVTNLKDVPALNEVYATIFPDPKPVRTCVGVRELPLGTDIEVECSGYI</sequence>
<dbReference type="Gene3D" id="3.30.1330.40">
    <property type="entry name" value="RutC-like"/>
    <property type="match status" value="1"/>
</dbReference>
<dbReference type="SUPFAM" id="SSF55298">
    <property type="entry name" value="YjgF-like"/>
    <property type="match status" value="1"/>
</dbReference>
<dbReference type="EMBL" id="KV407454">
    <property type="protein sequence ID" value="KZF26344.1"/>
    <property type="molecule type" value="Genomic_DNA"/>
</dbReference>